<dbReference type="CDD" id="cd00067">
    <property type="entry name" value="GAL4"/>
    <property type="match status" value="1"/>
</dbReference>
<comment type="caution">
    <text evidence="5">The sequence shown here is derived from an EMBL/GenBank/DDBJ whole genome shotgun (WGS) entry which is preliminary data.</text>
</comment>
<dbReference type="SMART" id="SM00066">
    <property type="entry name" value="GAL4"/>
    <property type="match status" value="1"/>
</dbReference>
<dbReference type="PROSITE" id="PS00463">
    <property type="entry name" value="ZN2_CY6_FUNGAL_1"/>
    <property type="match status" value="1"/>
</dbReference>
<feature type="region of interest" description="Disordered" evidence="3">
    <location>
        <begin position="1"/>
        <end position="29"/>
    </location>
</feature>
<dbReference type="InterPro" id="IPR001138">
    <property type="entry name" value="Zn2Cys6_DnaBD"/>
</dbReference>
<dbReference type="Proteomes" id="UP001595075">
    <property type="component" value="Unassembled WGS sequence"/>
</dbReference>
<name>A0ABR4BYI2_9HELO</name>
<evidence type="ECO:0000259" key="4">
    <source>
        <dbReference type="PROSITE" id="PS50048"/>
    </source>
</evidence>
<gene>
    <name evidence="5" type="ORF">VTL71DRAFT_6385</name>
</gene>
<keyword evidence="1" id="KW-0479">Metal-binding</keyword>
<reference evidence="5 6" key="1">
    <citation type="journal article" date="2024" name="Commun. Biol.">
        <title>Comparative genomic analysis of thermophilic fungi reveals convergent evolutionary adaptations and gene losses.</title>
        <authorList>
            <person name="Steindorff A.S."/>
            <person name="Aguilar-Pontes M.V."/>
            <person name="Robinson A.J."/>
            <person name="Andreopoulos B."/>
            <person name="LaButti K."/>
            <person name="Kuo A."/>
            <person name="Mondo S."/>
            <person name="Riley R."/>
            <person name="Otillar R."/>
            <person name="Haridas S."/>
            <person name="Lipzen A."/>
            <person name="Grimwood J."/>
            <person name="Schmutz J."/>
            <person name="Clum A."/>
            <person name="Reid I.D."/>
            <person name="Moisan M.C."/>
            <person name="Butler G."/>
            <person name="Nguyen T.T.M."/>
            <person name="Dewar K."/>
            <person name="Conant G."/>
            <person name="Drula E."/>
            <person name="Henrissat B."/>
            <person name="Hansel C."/>
            <person name="Singer S."/>
            <person name="Hutchinson M.I."/>
            <person name="de Vries R.P."/>
            <person name="Natvig D.O."/>
            <person name="Powell A.J."/>
            <person name="Tsang A."/>
            <person name="Grigoriev I.V."/>
        </authorList>
    </citation>
    <scope>NUCLEOTIDE SEQUENCE [LARGE SCALE GENOMIC DNA]</scope>
    <source>
        <strain evidence="5 6">CBS 494.80</strain>
    </source>
</reference>
<accession>A0ABR4BYI2</accession>
<dbReference type="Pfam" id="PF04082">
    <property type="entry name" value="Fungal_trans"/>
    <property type="match status" value="1"/>
</dbReference>
<feature type="region of interest" description="Disordered" evidence="3">
    <location>
        <begin position="628"/>
        <end position="668"/>
    </location>
</feature>
<feature type="compositionally biased region" description="Basic and acidic residues" evidence="3">
    <location>
        <begin position="110"/>
        <end position="126"/>
    </location>
</feature>
<evidence type="ECO:0000256" key="3">
    <source>
        <dbReference type="SAM" id="MobiDB-lite"/>
    </source>
</evidence>
<evidence type="ECO:0000313" key="5">
    <source>
        <dbReference type="EMBL" id="KAL2062119.1"/>
    </source>
</evidence>
<dbReference type="SUPFAM" id="SSF57701">
    <property type="entry name" value="Zn2/Cys6 DNA-binding domain"/>
    <property type="match status" value="1"/>
</dbReference>
<keyword evidence="2" id="KW-0539">Nucleus</keyword>
<feature type="domain" description="Zn(2)-C6 fungal-type" evidence="4">
    <location>
        <begin position="35"/>
        <end position="71"/>
    </location>
</feature>
<dbReference type="InterPro" id="IPR007219">
    <property type="entry name" value="XnlR_reg_dom"/>
</dbReference>
<keyword evidence="6" id="KW-1185">Reference proteome</keyword>
<dbReference type="InterPro" id="IPR036864">
    <property type="entry name" value="Zn2-C6_fun-type_DNA-bd_sf"/>
</dbReference>
<dbReference type="CDD" id="cd12148">
    <property type="entry name" value="fungal_TF_MHR"/>
    <property type="match status" value="1"/>
</dbReference>
<feature type="compositionally biased region" description="Polar residues" evidence="3">
    <location>
        <begin position="634"/>
        <end position="659"/>
    </location>
</feature>
<dbReference type="Pfam" id="PF00172">
    <property type="entry name" value="Zn_clus"/>
    <property type="match status" value="1"/>
</dbReference>
<dbReference type="PROSITE" id="PS50048">
    <property type="entry name" value="ZN2_CY6_FUNGAL_2"/>
    <property type="match status" value="1"/>
</dbReference>
<organism evidence="5 6">
    <name type="scientific">Oculimacula yallundae</name>
    <dbReference type="NCBI Taxonomy" id="86028"/>
    <lineage>
        <taxon>Eukaryota</taxon>
        <taxon>Fungi</taxon>
        <taxon>Dikarya</taxon>
        <taxon>Ascomycota</taxon>
        <taxon>Pezizomycotina</taxon>
        <taxon>Leotiomycetes</taxon>
        <taxon>Helotiales</taxon>
        <taxon>Ploettnerulaceae</taxon>
        <taxon>Oculimacula</taxon>
    </lineage>
</organism>
<dbReference type="Gene3D" id="4.10.240.10">
    <property type="entry name" value="Zn(2)-C6 fungal-type DNA-binding domain"/>
    <property type="match status" value="1"/>
</dbReference>
<sequence length="743" mass="82543">MIPGDIGAEAGQYPTASDRMEKGSTPMPVKRISRACLRCRQRKSKCNLGSAGQPGKPPCESCVRDQAECVLATSKRGGKRVRRSAATQSSSSKPLPVANSSSYAAGIEDDFSHPSPNDRESYERDGPISAANFDDTIASTDLHATSDALNMLSQAAQLDSYSTPGQRSHISDRTAVMSPGVVSSSVRVDQFPPNKLQYALVSQGLLTVAQISQLISRFQQCYHPYLPIAPRRSFDPKHLQYMCTNEPHLLTAMITVAARDLPQPDNILHTCSSYMHQLVSEIIAGKKCDVEAVEALLLLAEWEPQDSLSEGKEVGCGEEDRAAWMHVGLALRIGYFLGLDRTSLKHEDEDKAAHFSRRRITWAACYISDRQLSARIGRAFWSRGPVVLSGIGRHGRQVFDEFRPLQPQTPDETDYASVLQANLDLTQLFSNVHDVLYSGMGSSMKLMLAGNYVKYVDDFRRAIEGWKSIWGTLTCPPNIKATLQMSYEYLRLYTNAYAFQATVTRSVAAKSSGALSVNEPPHNGIPSLPDARFIYESVDAAKSLLSIVNSYISAENCLRYLPLRFSLYCVNSAVFLYKAWSFEVLSTQEKLGIRHMIKDVILHLQKASVRPNDFTSRYSELLERLWQRKDNDQNRPNSTSRPDVPVSQTSDPKPNSNASDPCLSHPNGNEFVQQQQRVNGQHGMNMFAQQDEFSWLDLQAVGELVTGEQGFGAVDGGYTQFMPMGGEWGDMGMMDGEDFNRFF</sequence>
<dbReference type="SMART" id="SM00906">
    <property type="entry name" value="Fungal_trans"/>
    <property type="match status" value="1"/>
</dbReference>
<dbReference type="InterPro" id="IPR052780">
    <property type="entry name" value="AAA_Catabolism_Regulators"/>
</dbReference>
<evidence type="ECO:0000256" key="2">
    <source>
        <dbReference type="ARBA" id="ARBA00023242"/>
    </source>
</evidence>
<proteinExistence type="predicted"/>
<evidence type="ECO:0000313" key="6">
    <source>
        <dbReference type="Proteomes" id="UP001595075"/>
    </source>
</evidence>
<dbReference type="PANTHER" id="PTHR31644:SF1">
    <property type="entry name" value="ZN(II)2CYS6 TRANSCRIPTION FACTOR (EUROFUNG)"/>
    <property type="match status" value="1"/>
</dbReference>
<feature type="compositionally biased region" description="Polar residues" evidence="3">
    <location>
        <begin position="85"/>
        <end position="103"/>
    </location>
</feature>
<evidence type="ECO:0000256" key="1">
    <source>
        <dbReference type="ARBA" id="ARBA00022723"/>
    </source>
</evidence>
<feature type="region of interest" description="Disordered" evidence="3">
    <location>
        <begin position="73"/>
        <end position="130"/>
    </location>
</feature>
<dbReference type="PANTHER" id="PTHR31644">
    <property type="entry name" value="TRANSCRIPTIONAL ACTIVATOR ARO80-RELATED"/>
    <property type="match status" value="1"/>
</dbReference>
<dbReference type="EMBL" id="JAZHXI010000017">
    <property type="protein sequence ID" value="KAL2062119.1"/>
    <property type="molecule type" value="Genomic_DNA"/>
</dbReference>
<protein>
    <recommendedName>
        <fullName evidence="4">Zn(2)-C6 fungal-type domain-containing protein</fullName>
    </recommendedName>
</protein>